<reference evidence="3" key="1">
    <citation type="journal article" date="2019" name="Int. J. Syst. Evol. Microbiol.">
        <title>The Global Catalogue of Microorganisms (GCM) 10K type strain sequencing project: providing services to taxonomists for standard genome sequencing and annotation.</title>
        <authorList>
            <consortium name="The Broad Institute Genomics Platform"/>
            <consortium name="The Broad Institute Genome Sequencing Center for Infectious Disease"/>
            <person name="Wu L."/>
            <person name="Ma J."/>
        </authorList>
    </citation>
    <scope>NUCLEOTIDE SEQUENCE [LARGE SCALE GENOMIC DNA]</scope>
    <source>
        <strain evidence="3">CGMCC 1.19061</strain>
    </source>
</reference>
<comment type="caution">
    <text evidence="2">The sequence shown here is derived from an EMBL/GenBank/DDBJ whole genome shotgun (WGS) entry which is preliminary data.</text>
</comment>
<name>A0ABV9M466_9ENTE</name>
<organism evidence="2 3">
    <name type="scientific">Enterococcus eurekensis</name>
    <dbReference type="NCBI Taxonomy" id="1159753"/>
    <lineage>
        <taxon>Bacteria</taxon>
        <taxon>Bacillati</taxon>
        <taxon>Bacillota</taxon>
        <taxon>Bacilli</taxon>
        <taxon>Lactobacillales</taxon>
        <taxon>Enterococcaceae</taxon>
        <taxon>Enterococcus</taxon>
    </lineage>
</organism>
<accession>A0ABV9M466</accession>
<dbReference type="Pfam" id="PF06114">
    <property type="entry name" value="Peptidase_M78"/>
    <property type="match status" value="1"/>
</dbReference>
<evidence type="ECO:0000313" key="2">
    <source>
        <dbReference type="EMBL" id="MFC4709935.1"/>
    </source>
</evidence>
<dbReference type="EMBL" id="JBHSGT010000026">
    <property type="protein sequence ID" value="MFC4709935.1"/>
    <property type="molecule type" value="Genomic_DNA"/>
</dbReference>
<evidence type="ECO:0000259" key="1">
    <source>
        <dbReference type="Pfam" id="PF06114"/>
    </source>
</evidence>
<dbReference type="InterPro" id="IPR010359">
    <property type="entry name" value="IrrE_HExxH"/>
</dbReference>
<dbReference type="RefSeq" id="WP_379964365.1">
    <property type="nucleotide sequence ID" value="NZ_JBHSGT010000026.1"/>
</dbReference>
<keyword evidence="3" id="KW-1185">Reference proteome</keyword>
<sequence>MSKINRDTIHNFSRHAAIIFLEELSVTDFIGPVIEEIVKFKGIHLIYDTIYDPEALGFSTQKMNEKFIFINSNFNERLQKFTIAHEIYHLDDNIDPLKNTKEDERAADHFAANLLLPEKIVFEKQRMLKSLGYDEIEIFFILTDLSQVPYETLYKRYKELSLSVSKINKELKKIVLSVEDPYLKEIENKLQVLRKSWGIGGSHLDLASSKKRFESLEILSKSIAESEKEAPND</sequence>
<protein>
    <submittedName>
        <fullName evidence="2">ImmA/IrrE family metallo-endopeptidase</fullName>
    </submittedName>
</protein>
<gene>
    <name evidence="2" type="ORF">ACFO3L_04710</name>
</gene>
<feature type="domain" description="IrrE N-terminal-like" evidence="1">
    <location>
        <begin position="57"/>
        <end position="121"/>
    </location>
</feature>
<evidence type="ECO:0000313" key="3">
    <source>
        <dbReference type="Proteomes" id="UP001596026"/>
    </source>
</evidence>
<proteinExistence type="predicted"/>
<dbReference type="Proteomes" id="UP001596026">
    <property type="component" value="Unassembled WGS sequence"/>
</dbReference>
<dbReference type="Gene3D" id="1.10.10.2910">
    <property type="match status" value="1"/>
</dbReference>